<accession>A0A1G7CMB2</accession>
<evidence type="ECO:0000256" key="10">
    <source>
        <dbReference type="ARBA" id="ARBA00030308"/>
    </source>
</evidence>
<dbReference type="EMBL" id="FNAQ01000010">
    <property type="protein sequence ID" value="SDE40544.1"/>
    <property type="molecule type" value="Genomic_DNA"/>
</dbReference>
<dbReference type="PROSITE" id="PS51462">
    <property type="entry name" value="NUDIX"/>
    <property type="match status" value="1"/>
</dbReference>
<dbReference type="GO" id="GO:0019144">
    <property type="term" value="F:ADP-sugar diphosphatase activity"/>
    <property type="evidence" value="ECO:0007669"/>
    <property type="project" value="TreeGrafter"/>
</dbReference>
<keyword evidence="6" id="KW-0378">Hydrolase</keyword>
<dbReference type="Proteomes" id="UP000243205">
    <property type="component" value="Unassembled WGS sequence"/>
</dbReference>
<evidence type="ECO:0000256" key="2">
    <source>
        <dbReference type="ARBA" id="ARBA00007482"/>
    </source>
</evidence>
<dbReference type="PANTHER" id="PTHR11839">
    <property type="entry name" value="UDP/ADP-SUGAR PYROPHOSPHATASE"/>
    <property type="match status" value="1"/>
</dbReference>
<comment type="function">
    <text evidence="8">Acts on ADP-mannose and ADP-glucose as well as ADP-ribose. Prevents glycogen biosynthesis. The reaction catalyzed by this enzyme is a limiting step of the gluconeogenic process.</text>
</comment>
<evidence type="ECO:0000256" key="3">
    <source>
        <dbReference type="ARBA" id="ARBA00012453"/>
    </source>
</evidence>
<dbReference type="AlphaFoldDB" id="A0A1G7CMB2"/>
<evidence type="ECO:0000256" key="6">
    <source>
        <dbReference type="ARBA" id="ARBA00022801"/>
    </source>
</evidence>
<dbReference type="GO" id="GO:0046872">
    <property type="term" value="F:metal ion binding"/>
    <property type="evidence" value="ECO:0007669"/>
    <property type="project" value="UniProtKB-KW"/>
</dbReference>
<evidence type="ECO:0000259" key="14">
    <source>
        <dbReference type="PROSITE" id="PS51462"/>
    </source>
</evidence>
<dbReference type="GO" id="GO:0047631">
    <property type="term" value="F:ADP-ribose diphosphatase activity"/>
    <property type="evidence" value="ECO:0007669"/>
    <property type="project" value="UniProtKB-EC"/>
</dbReference>
<feature type="binding site" evidence="13">
    <location>
        <position position="116"/>
    </location>
    <ligand>
        <name>Mg(2+)</name>
        <dbReference type="ChEBI" id="CHEBI:18420"/>
        <label>1</label>
    </ligand>
</feature>
<sequence length="204" mass="22988">MNTQENHHGPLAGQEVEIGQRQLLYRGFMQIEQLQLRHRCYDGHWSAWMRRELLDRGQAVALVLVDPVARMLVLVEQFRVGALADEAGAWLLELVAGMIEIGEQPAAVALRECLEEAGCQPHHLTFINRFYLTPGGSNEQIYLYYGEVDSRGLNGRLAGAAHEGEDIRVRLVPLTQLEELLASGRIRNATTLVGLQWLLLQQRV</sequence>
<reference evidence="16" key="1">
    <citation type="submission" date="2016-10" db="EMBL/GenBank/DDBJ databases">
        <authorList>
            <person name="Varghese N."/>
            <person name="Submissions S."/>
        </authorList>
    </citation>
    <scope>NUCLEOTIDE SEQUENCE [LARGE SCALE GENOMIC DNA]</scope>
    <source>
        <strain evidence="16">DSM 8987</strain>
    </source>
</reference>
<evidence type="ECO:0000256" key="1">
    <source>
        <dbReference type="ARBA" id="ARBA00001946"/>
    </source>
</evidence>
<feature type="binding site" evidence="13">
    <location>
        <position position="96"/>
    </location>
    <ligand>
        <name>Mg(2+)</name>
        <dbReference type="ChEBI" id="CHEBI:18420"/>
        <label>1</label>
    </ligand>
</feature>
<dbReference type="Gene3D" id="3.90.79.10">
    <property type="entry name" value="Nucleoside Triphosphate Pyrophosphohydrolase"/>
    <property type="match status" value="1"/>
</dbReference>
<dbReference type="GO" id="GO:0019693">
    <property type="term" value="P:ribose phosphate metabolic process"/>
    <property type="evidence" value="ECO:0007669"/>
    <property type="project" value="TreeGrafter"/>
</dbReference>
<feature type="domain" description="Nudix hydrolase" evidence="14">
    <location>
        <begin position="55"/>
        <end position="194"/>
    </location>
</feature>
<dbReference type="InterPro" id="IPR004385">
    <property type="entry name" value="NDP_pyrophosphatase"/>
</dbReference>
<evidence type="ECO:0000256" key="8">
    <source>
        <dbReference type="ARBA" id="ARBA00025164"/>
    </source>
</evidence>
<dbReference type="GO" id="GO:0005829">
    <property type="term" value="C:cytosol"/>
    <property type="evidence" value="ECO:0007669"/>
    <property type="project" value="TreeGrafter"/>
</dbReference>
<dbReference type="InterPro" id="IPR015797">
    <property type="entry name" value="NUDIX_hydrolase-like_dom_sf"/>
</dbReference>
<comment type="cofactor">
    <cofactor evidence="1 13">
        <name>Mg(2+)</name>
        <dbReference type="ChEBI" id="CHEBI:18420"/>
    </cofactor>
</comment>
<evidence type="ECO:0000313" key="16">
    <source>
        <dbReference type="Proteomes" id="UP000243205"/>
    </source>
</evidence>
<name>A0A1G7CMB2_9BACT</name>
<dbReference type="GO" id="GO:0006753">
    <property type="term" value="P:nucleoside phosphate metabolic process"/>
    <property type="evidence" value="ECO:0007669"/>
    <property type="project" value="TreeGrafter"/>
</dbReference>
<dbReference type="NCBIfam" id="TIGR00052">
    <property type="entry name" value="nudix-type nucleoside diphosphatase, YffH/AdpP family"/>
    <property type="match status" value="1"/>
</dbReference>
<comment type="catalytic activity">
    <reaction evidence="12">
        <text>ADP-D-ribose + H2O = D-ribose 5-phosphate + AMP + 2 H(+)</text>
        <dbReference type="Rhea" id="RHEA:10412"/>
        <dbReference type="ChEBI" id="CHEBI:15377"/>
        <dbReference type="ChEBI" id="CHEBI:15378"/>
        <dbReference type="ChEBI" id="CHEBI:57967"/>
        <dbReference type="ChEBI" id="CHEBI:78346"/>
        <dbReference type="ChEBI" id="CHEBI:456215"/>
        <dbReference type="EC" id="3.6.1.13"/>
    </reaction>
</comment>
<proteinExistence type="inferred from homology"/>
<evidence type="ECO:0000313" key="15">
    <source>
        <dbReference type="EMBL" id="SDE40544.1"/>
    </source>
</evidence>
<evidence type="ECO:0000256" key="11">
    <source>
        <dbReference type="ARBA" id="ARBA00033056"/>
    </source>
</evidence>
<dbReference type="CDD" id="cd24155">
    <property type="entry name" value="NUDIX_ADPRase"/>
    <property type="match status" value="1"/>
</dbReference>
<keyword evidence="16" id="KW-1185">Reference proteome</keyword>
<gene>
    <name evidence="15" type="ORF">SAMN05661003_11035</name>
</gene>
<evidence type="ECO:0000256" key="7">
    <source>
        <dbReference type="ARBA" id="ARBA00022842"/>
    </source>
</evidence>
<comment type="similarity">
    <text evidence="2">Belongs to the Nudix hydrolase family. NudF subfamily.</text>
</comment>
<feature type="binding site" evidence="13">
    <location>
        <position position="165"/>
    </location>
    <ligand>
        <name>Mg(2+)</name>
        <dbReference type="ChEBI" id="CHEBI:18420"/>
        <label>1</label>
    </ligand>
</feature>
<keyword evidence="7 13" id="KW-0460">Magnesium</keyword>
<dbReference type="PANTHER" id="PTHR11839:SF5">
    <property type="entry name" value="ADP-RIBOSE PYROPHOSPHATASE"/>
    <property type="match status" value="1"/>
</dbReference>
<protein>
    <recommendedName>
        <fullName evidence="4">ADP-ribose pyrophosphatase</fullName>
        <ecNumber evidence="3">3.6.1.13</ecNumber>
    </recommendedName>
    <alternativeName>
        <fullName evidence="9">ADP-ribose diphosphatase</fullName>
    </alternativeName>
    <alternativeName>
        <fullName evidence="11">ADP-ribose phosphohydrolase</fullName>
    </alternativeName>
    <alternativeName>
        <fullName evidence="10">Adenosine diphosphoribose pyrophosphatase</fullName>
    </alternativeName>
</protein>
<organism evidence="15 16">
    <name type="scientific">Desulfuromonas thiophila</name>
    <dbReference type="NCBI Taxonomy" id="57664"/>
    <lineage>
        <taxon>Bacteria</taxon>
        <taxon>Pseudomonadati</taxon>
        <taxon>Thermodesulfobacteriota</taxon>
        <taxon>Desulfuromonadia</taxon>
        <taxon>Desulfuromonadales</taxon>
        <taxon>Desulfuromonadaceae</taxon>
        <taxon>Desulfuromonas</taxon>
    </lineage>
</organism>
<dbReference type="STRING" id="57664.SAMN05661003_11035"/>
<dbReference type="Pfam" id="PF00293">
    <property type="entry name" value="NUDIX"/>
    <property type="match status" value="1"/>
</dbReference>
<evidence type="ECO:0000256" key="4">
    <source>
        <dbReference type="ARBA" id="ARBA00013297"/>
    </source>
</evidence>
<evidence type="ECO:0000256" key="9">
    <source>
        <dbReference type="ARBA" id="ARBA00030162"/>
    </source>
</evidence>
<dbReference type="SUPFAM" id="SSF55811">
    <property type="entry name" value="Nudix"/>
    <property type="match status" value="1"/>
</dbReference>
<dbReference type="InterPro" id="IPR000086">
    <property type="entry name" value="NUDIX_hydrolase_dom"/>
</dbReference>
<keyword evidence="5 13" id="KW-0479">Metal-binding</keyword>
<evidence type="ECO:0000256" key="13">
    <source>
        <dbReference type="PIRSR" id="PIRSR604385-2"/>
    </source>
</evidence>
<dbReference type="EC" id="3.6.1.13" evidence="3"/>
<dbReference type="RefSeq" id="WP_171906392.1">
    <property type="nucleotide sequence ID" value="NZ_FNAQ01000010.1"/>
</dbReference>
<evidence type="ECO:0000256" key="5">
    <source>
        <dbReference type="ARBA" id="ARBA00022723"/>
    </source>
</evidence>
<feature type="binding site" evidence="13">
    <location>
        <position position="112"/>
    </location>
    <ligand>
        <name>Mg(2+)</name>
        <dbReference type="ChEBI" id="CHEBI:18420"/>
        <label>1</label>
    </ligand>
</feature>
<evidence type="ECO:0000256" key="12">
    <source>
        <dbReference type="ARBA" id="ARBA00049546"/>
    </source>
</evidence>